<reference evidence="2" key="2">
    <citation type="submission" date="2020-09" db="EMBL/GenBank/DDBJ databases">
        <authorList>
            <person name="Sun Q."/>
            <person name="Ohkuma M."/>
        </authorList>
    </citation>
    <scope>NUCLEOTIDE SEQUENCE</scope>
    <source>
        <strain evidence="2">JCM 14371</strain>
    </source>
</reference>
<dbReference type="SUPFAM" id="SSF53335">
    <property type="entry name" value="S-adenosyl-L-methionine-dependent methyltransferases"/>
    <property type="match status" value="1"/>
</dbReference>
<feature type="domain" description="Methyltransferase" evidence="1">
    <location>
        <begin position="44"/>
        <end position="137"/>
    </location>
</feature>
<dbReference type="GO" id="GO:0008168">
    <property type="term" value="F:methyltransferase activity"/>
    <property type="evidence" value="ECO:0007669"/>
    <property type="project" value="UniProtKB-KW"/>
</dbReference>
<comment type="caution">
    <text evidence="2">The sequence shown here is derived from an EMBL/GenBank/DDBJ whole genome shotgun (WGS) entry which is preliminary data.</text>
</comment>
<dbReference type="AlphaFoldDB" id="A0A917PP35"/>
<keyword evidence="2" id="KW-0489">Methyltransferase</keyword>
<dbReference type="Proteomes" id="UP000635726">
    <property type="component" value="Unassembled WGS sequence"/>
</dbReference>
<organism evidence="2 3">
    <name type="scientific">Deinococcus aquiradiocola</name>
    <dbReference type="NCBI Taxonomy" id="393059"/>
    <lineage>
        <taxon>Bacteria</taxon>
        <taxon>Thermotogati</taxon>
        <taxon>Deinococcota</taxon>
        <taxon>Deinococci</taxon>
        <taxon>Deinococcales</taxon>
        <taxon>Deinococcaceae</taxon>
        <taxon>Deinococcus</taxon>
    </lineage>
</organism>
<evidence type="ECO:0000259" key="1">
    <source>
        <dbReference type="Pfam" id="PF13649"/>
    </source>
</evidence>
<dbReference type="RefSeq" id="WP_188964355.1">
    <property type="nucleotide sequence ID" value="NZ_BMOE01000015.1"/>
</dbReference>
<sequence length="246" mass="27076">MHWSETFYARQTDVPGIGTAAIHPSHRALAARVTAHLGGPRHLLELGSGGGQFAVCAAREGHTVTAVERVPLLVQHSRSLARKHAVQVRVHRADFYTVRLPAASHDAVCYWDGFGIGTDDDQRRLLRRIAAWLTPAGRAYIDVYTPWYWAHAAGNAPHLPGFARSYGFDPDGCRMLDTYTPTDGTEPFTQSLRCYSPADLRLLLTGTPLHLTELWPGGHYDAQAGVWTPEVPLEQAMSYTAVLAPE</sequence>
<accession>A0A917PP35</accession>
<keyword evidence="3" id="KW-1185">Reference proteome</keyword>
<proteinExistence type="predicted"/>
<dbReference type="GO" id="GO:0032259">
    <property type="term" value="P:methylation"/>
    <property type="evidence" value="ECO:0007669"/>
    <property type="project" value="UniProtKB-KW"/>
</dbReference>
<dbReference type="InterPro" id="IPR041698">
    <property type="entry name" value="Methyltransf_25"/>
</dbReference>
<protein>
    <submittedName>
        <fullName evidence="2">Methyltransferase</fullName>
    </submittedName>
</protein>
<gene>
    <name evidence="2" type="ORF">GCM10008939_32460</name>
</gene>
<dbReference type="EMBL" id="BMOE01000015">
    <property type="protein sequence ID" value="GGJ86110.1"/>
    <property type="molecule type" value="Genomic_DNA"/>
</dbReference>
<reference evidence="2" key="1">
    <citation type="journal article" date="2014" name="Int. J. Syst. Evol. Microbiol.">
        <title>Complete genome sequence of Corynebacterium casei LMG S-19264T (=DSM 44701T), isolated from a smear-ripened cheese.</title>
        <authorList>
            <consortium name="US DOE Joint Genome Institute (JGI-PGF)"/>
            <person name="Walter F."/>
            <person name="Albersmeier A."/>
            <person name="Kalinowski J."/>
            <person name="Ruckert C."/>
        </authorList>
    </citation>
    <scope>NUCLEOTIDE SEQUENCE</scope>
    <source>
        <strain evidence="2">JCM 14371</strain>
    </source>
</reference>
<evidence type="ECO:0000313" key="2">
    <source>
        <dbReference type="EMBL" id="GGJ86110.1"/>
    </source>
</evidence>
<dbReference type="CDD" id="cd02440">
    <property type="entry name" value="AdoMet_MTases"/>
    <property type="match status" value="1"/>
</dbReference>
<dbReference type="InterPro" id="IPR029063">
    <property type="entry name" value="SAM-dependent_MTases_sf"/>
</dbReference>
<name>A0A917PP35_9DEIO</name>
<dbReference type="Gene3D" id="3.40.50.150">
    <property type="entry name" value="Vaccinia Virus protein VP39"/>
    <property type="match status" value="1"/>
</dbReference>
<keyword evidence="2" id="KW-0808">Transferase</keyword>
<dbReference type="Pfam" id="PF13649">
    <property type="entry name" value="Methyltransf_25"/>
    <property type="match status" value="1"/>
</dbReference>
<evidence type="ECO:0000313" key="3">
    <source>
        <dbReference type="Proteomes" id="UP000635726"/>
    </source>
</evidence>